<dbReference type="InterPro" id="IPR036388">
    <property type="entry name" value="WH-like_DNA-bd_sf"/>
</dbReference>
<dbReference type="InterPro" id="IPR041657">
    <property type="entry name" value="HTH_17"/>
</dbReference>
<dbReference type="InterPro" id="IPR010093">
    <property type="entry name" value="SinI_DNA-bd"/>
</dbReference>
<accession>A0A849SNH9</accession>
<dbReference type="SUPFAM" id="SSF46955">
    <property type="entry name" value="Putative DNA-binding domain"/>
    <property type="match status" value="1"/>
</dbReference>
<evidence type="ECO:0000313" key="3">
    <source>
        <dbReference type="Proteomes" id="UP000580839"/>
    </source>
</evidence>
<organism evidence="2 3">
    <name type="scientific">Eiseniibacteriota bacterium</name>
    <dbReference type="NCBI Taxonomy" id="2212470"/>
    <lineage>
        <taxon>Bacteria</taxon>
        <taxon>Candidatus Eiseniibacteriota</taxon>
    </lineage>
</organism>
<gene>
    <name evidence="2" type="ORF">HOP12_02295</name>
</gene>
<proteinExistence type="predicted"/>
<dbReference type="Pfam" id="PF12728">
    <property type="entry name" value="HTH_17"/>
    <property type="match status" value="1"/>
</dbReference>
<evidence type="ECO:0000313" key="2">
    <source>
        <dbReference type="EMBL" id="NOT32980.1"/>
    </source>
</evidence>
<evidence type="ECO:0000259" key="1">
    <source>
        <dbReference type="Pfam" id="PF12728"/>
    </source>
</evidence>
<reference evidence="2 3" key="1">
    <citation type="submission" date="2020-04" db="EMBL/GenBank/DDBJ databases">
        <title>Metagenomic profiling of ammonia- and methane-oxidizing microorganisms in a Dutch drinking water treatment plant.</title>
        <authorList>
            <person name="Poghosyan L."/>
            <person name="Leucker S."/>
        </authorList>
    </citation>
    <scope>NUCLEOTIDE SEQUENCE [LARGE SCALE GENOMIC DNA]</scope>
    <source>
        <strain evidence="2">S-RSF-IL-03</strain>
    </source>
</reference>
<dbReference type="GO" id="GO:0003677">
    <property type="term" value="F:DNA binding"/>
    <property type="evidence" value="ECO:0007669"/>
    <property type="project" value="InterPro"/>
</dbReference>
<dbReference type="Gene3D" id="1.10.10.10">
    <property type="entry name" value="Winged helix-like DNA-binding domain superfamily/Winged helix DNA-binding domain"/>
    <property type="match status" value="1"/>
</dbReference>
<dbReference type="NCBIfam" id="TIGR01764">
    <property type="entry name" value="excise"/>
    <property type="match status" value="1"/>
</dbReference>
<name>A0A849SNH9_UNCEI</name>
<sequence>MDQLLTIQQVADYLSVSPKTVRRLVSRRGLPHIRFGRVLRFERGDVFRWLQARKEG</sequence>
<dbReference type="InterPro" id="IPR009061">
    <property type="entry name" value="DNA-bd_dom_put_sf"/>
</dbReference>
<feature type="domain" description="Helix-turn-helix" evidence="1">
    <location>
        <begin position="4"/>
        <end position="53"/>
    </location>
</feature>
<comment type="caution">
    <text evidence="2">The sequence shown here is derived from an EMBL/GenBank/DDBJ whole genome shotgun (WGS) entry which is preliminary data.</text>
</comment>
<dbReference type="Proteomes" id="UP000580839">
    <property type="component" value="Unassembled WGS sequence"/>
</dbReference>
<dbReference type="EMBL" id="JABFRW010000023">
    <property type="protein sequence ID" value="NOT32980.1"/>
    <property type="molecule type" value="Genomic_DNA"/>
</dbReference>
<dbReference type="AlphaFoldDB" id="A0A849SNH9"/>
<protein>
    <submittedName>
        <fullName evidence="2">Helix-turn-helix domain-containing protein</fullName>
    </submittedName>
</protein>